<dbReference type="InterPro" id="IPR036691">
    <property type="entry name" value="Endo/exonu/phosph_ase_sf"/>
</dbReference>
<dbReference type="PANTHER" id="PTHR45666">
    <property type="entry name" value="TYPE IV INOSITOL POLYPHOSPHATE 5-PHOSPHATASE 9"/>
    <property type="match status" value="1"/>
</dbReference>
<keyword evidence="6" id="KW-1185">Reference proteome</keyword>
<dbReference type="Proteomes" id="UP000636800">
    <property type="component" value="Chromosome 6"/>
</dbReference>
<dbReference type="AlphaFoldDB" id="A0A835UXK7"/>
<protein>
    <recommendedName>
        <fullName evidence="4">Inositol polyphosphate-related phosphatase domain-containing protein</fullName>
    </recommendedName>
</protein>
<sequence>MESLSRCFSSSSFVKELMMQSMMLCQGCRDDEDSWHTTLWWTMVGESSDSSAISPALTSISGKSISVEEACAGINGMAFKSFSPESGKFASQAFRFQWIAPNILAFYVSFHSAEDPFLRPCLFPSFPSTWNVGGRSPHIGLNLDDFLPINDGSDVFVLGFQEIVPLNAGNVLVIEDTEPVAKWNSLVDQTLNRAAESSASLYFKSLSSRGDAKSISSSSLFRRPSLNPHCKNLTRDQARQLRLCNCPSEKRRKGIRIKCLRCQQSYASDSDDDSEEEDEEQSKVRVAPASSAMAEFGSKNKYSCIVSKQMVGIFVTIWAKQELVQHISHLQISSVGRGIMGCLGNKGCISVSMSLHQTTVCFICSHLTSGEKEGDELKRNSDVKEILKNTRFQGTCKSRHRPRNPEKILEHDRVFWLGDLNYRIALSYRETKSLLEENNWNALLEKRPGIFIILGCFIPT</sequence>
<evidence type="ECO:0000313" key="5">
    <source>
        <dbReference type="EMBL" id="KAG0477533.1"/>
    </source>
</evidence>
<dbReference type="SMART" id="SM00128">
    <property type="entry name" value="IPPc"/>
    <property type="match status" value="1"/>
</dbReference>
<evidence type="ECO:0000313" key="6">
    <source>
        <dbReference type="Proteomes" id="UP000636800"/>
    </source>
</evidence>
<evidence type="ECO:0000259" key="4">
    <source>
        <dbReference type="SMART" id="SM00128"/>
    </source>
</evidence>
<accession>A0A835UXK7</accession>
<feature type="domain" description="Inositol polyphosphate-related phosphatase" evidence="4">
    <location>
        <begin position="239"/>
        <end position="459"/>
    </location>
</feature>
<dbReference type="InterPro" id="IPR000300">
    <property type="entry name" value="IPPc"/>
</dbReference>
<dbReference type="GO" id="GO:0004439">
    <property type="term" value="F:phosphatidylinositol-4,5-bisphosphate 5-phosphatase activity"/>
    <property type="evidence" value="ECO:0007669"/>
    <property type="project" value="TreeGrafter"/>
</dbReference>
<dbReference type="SUPFAM" id="SSF56219">
    <property type="entry name" value="DNase I-like"/>
    <property type="match status" value="1"/>
</dbReference>
<keyword evidence="2" id="KW-0378">Hydrolase</keyword>
<feature type="compositionally biased region" description="Acidic residues" evidence="3">
    <location>
        <begin position="269"/>
        <end position="280"/>
    </location>
</feature>
<dbReference type="Gene3D" id="3.60.10.10">
    <property type="entry name" value="Endonuclease/exonuclease/phosphatase"/>
    <property type="match status" value="2"/>
</dbReference>
<dbReference type="PANTHER" id="PTHR45666:SF20">
    <property type="entry name" value="TYPE I INOSITOL POLYPHOSPHATE 5-PHOSPHATASE 10"/>
    <property type="match status" value="1"/>
</dbReference>
<dbReference type="GO" id="GO:0046856">
    <property type="term" value="P:phosphatidylinositol dephosphorylation"/>
    <property type="evidence" value="ECO:0007669"/>
    <property type="project" value="InterPro"/>
</dbReference>
<gene>
    <name evidence="5" type="ORF">HPP92_014374</name>
</gene>
<organism evidence="5 6">
    <name type="scientific">Vanilla planifolia</name>
    <name type="common">Vanilla</name>
    <dbReference type="NCBI Taxonomy" id="51239"/>
    <lineage>
        <taxon>Eukaryota</taxon>
        <taxon>Viridiplantae</taxon>
        <taxon>Streptophyta</taxon>
        <taxon>Embryophyta</taxon>
        <taxon>Tracheophyta</taxon>
        <taxon>Spermatophyta</taxon>
        <taxon>Magnoliopsida</taxon>
        <taxon>Liliopsida</taxon>
        <taxon>Asparagales</taxon>
        <taxon>Orchidaceae</taxon>
        <taxon>Vanilloideae</taxon>
        <taxon>Vanilleae</taxon>
        <taxon>Vanilla</taxon>
    </lineage>
</organism>
<name>A0A835UXK7_VANPL</name>
<dbReference type="GO" id="GO:0034485">
    <property type="term" value="F:phosphatidylinositol-3,4,5-trisphosphate 5-phosphatase activity"/>
    <property type="evidence" value="ECO:0007669"/>
    <property type="project" value="TreeGrafter"/>
</dbReference>
<comment type="similarity">
    <text evidence="1">Belongs to the inositol polyphosphate 5-phosphatase family.</text>
</comment>
<feature type="region of interest" description="Disordered" evidence="3">
    <location>
        <begin position="268"/>
        <end position="288"/>
    </location>
</feature>
<evidence type="ECO:0000256" key="1">
    <source>
        <dbReference type="ARBA" id="ARBA00010768"/>
    </source>
</evidence>
<dbReference type="OrthoDB" id="568248at2759"/>
<dbReference type="GO" id="GO:0004445">
    <property type="term" value="F:inositol-polyphosphate 5-phosphatase activity"/>
    <property type="evidence" value="ECO:0007669"/>
    <property type="project" value="InterPro"/>
</dbReference>
<comment type="caution">
    <text evidence="5">The sequence shown here is derived from an EMBL/GenBank/DDBJ whole genome shotgun (WGS) entry which is preliminary data.</text>
</comment>
<reference evidence="5 6" key="1">
    <citation type="journal article" date="2020" name="Nat. Food">
        <title>A phased Vanilla planifolia genome enables genetic improvement of flavour and production.</title>
        <authorList>
            <person name="Hasing T."/>
            <person name="Tang H."/>
            <person name="Brym M."/>
            <person name="Khazi F."/>
            <person name="Huang T."/>
            <person name="Chambers A.H."/>
        </authorList>
    </citation>
    <scope>NUCLEOTIDE SEQUENCE [LARGE SCALE GENOMIC DNA]</scope>
    <source>
        <tissue evidence="5">Leaf</tissue>
    </source>
</reference>
<dbReference type="InterPro" id="IPR045849">
    <property type="entry name" value="IP5P_plant"/>
</dbReference>
<dbReference type="Pfam" id="PF22669">
    <property type="entry name" value="Exo_endo_phos2"/>
    <property type="match status" value="1"/>
</dbReference>
<evidence type="ECO:0000256" key="3">
    <source>
        <dbReference type="SAM" id="MobiDB-lite"/>
    </source>
</evidence>
<dbReference type="EMBL" id="JADCNL010000006">
    <property type="protein sequence ID" value="KAG0477533.1"/>
    <property type="molecule type" value="Genomic_DNA"/>
</dbReference>
<evidence type="ECO:0000256" key="2">
    <source>
        <dbReference type="ARBA" id="ARBA00022801"/>
    </source>
</evidence>
<proteinExistence type="inferred from homology"/>